<keyword evidence="1" id="KW-1133">Transmembrane helix</keyword>
<protein>
    <submittedName>
        <fullName evidence="2">Uncharacterized protein</fullName>
    </submittedName>
</protein>
<accession>A0A329URL3</accession>
<dbReference type="AlphaFoldDB" id="A0A329URL3"/>
<keyword evidence="1" id="KW-0472">Membrane</keyword>
<evidence type="ECO:0000313" key="3">
    <source>
        <dbReference type="Proteomes" id="UP000250550"/>
    </source>
</evidence>
<comment type="caution">
    <text evidence="2">The sequence shown here is derived from an EMBL/GenBank/DDBJ whole genome shotgun (WGS) entry which is preliminary data.</text>
</comment>
<evidence type="ECO:0000256" key="1">
    <source>
        <dbReference type="SAM" id="Phobius"/>
    </source>
</evidence>
<keyword evidence="1" id="KW-0812">Transmembrane</keyword>
<feature type="transmembrane region" description="Helical" evidence="1">
    <location>
        <begin position="6"/>
        <end position="28"/>
    </location>
</feature>
<name>A0A329URL3_9FIRM</name>
<dbReference type="Proteomes" id="UP000250550">
    <property type="component" value="Unassembled WGS sequence"/>
</dbReference>
<sequence length="112" mass="12799">MLETLRSYWSIISTIITVVAVPAVGYLYKKYKQADAWQKAVELGVQALLRDRIVQSYYHYEERGWITLHGLENVNAMYKEYHALGGNGTVTALVNTIHELEVRDDKRPASQA</sequence>
<dbReference type="RefSeq" id="WP_112121035.1">
    <property type="nucleotide sequence ID" value="NZ_PRLF01000003.1"/>
</dbReference>
<evidence type="ECO:0000313" key="2">
    <source>
        <dbReference type="EMBL" id="RAW66433.1"/>
    </source>
</evidence>
<reference evidence="2 3" key="1">
    <citation type="submission" date="2018-02" db="EMBL/GenBank/DDBJ databases">
        <title>Complete genome sequencing of Faecalibacterium prausnitzii strains isolated from the human gut.</title>
        <authorList>
            <person name="Fitzgerald B.C."/>
            <person name="Shkoporov A.N."/>
            <person name="Ross P.R."/>
            <person name="Hill C."/>
        </authorList>
    </citation>
    <scope>NUCLEOTIDE SEQUENCE [LARGE SCALE GENOMIC DNA]</scope>
    <source>
        <strain evidence="2 3">APC924/119</strain>
    </source>
</reference>
<gene>
    <name evidence="2" type="ORF">C4N21_03765</name>
</gene>
<dbReference type="EMBL" id="PRLF01000003">
    <property type="protein sequence ID" value="RAW66433.1"/>
    <property type="molecule type" value="Genomic_DNA"/>
</dbReference>
<proteinExistence type="predicted"/>
<organism evidence="2 3">
    <name type="scientific">Faecalibacterium prausnitzii</name>
    <dbReference type="NCBI Taxonomy" id="853"/>
    <lineage>
        <taxon>Bacteria</taxon>
        <taxon>Bacillati</taxon>
        <taxon>Bacillota</taxon>
        <taxon>Clostridia</taxon>
        <taxon>Eubacteriales</taxon>
        <taxon>Oscillospiraceae</taxon>
        <taxon>Faecalibacterium</taxon>
    </lineage>
</organism>